<dbReference type="EMBL" id="FOZN01000001">
    <property type="protein sequence ID" value="SFS01609.1"/>
    <property type="molecule type" value="Genomic_DNA"/>
</dbReference>
<accession>A0AA94KYR7</accession>
<dbReference type="Proteomes" id="UP000198506">
    <property type="component" value="Unassembled WGS sequence"/>
</dbReference>
<sequence>MSMTDAPALAITGATGAVGRLTSEELARGGTPLRLLARAPERAPQLPDAVVMQSSYGDRDQAALEGVSTLLMVSAGEEEGWLQQQLDFVAAAAAAGVEHIVYTSFQTAATDAVFTYARDHYATEEAIRASGMAWTMLRDSFYLDFLALLPDADGLLRAPAGQGRVAAVAKLDVARSAAAVLRDPAAHAGRIYDMTGPEALSFAEIVETLSSATGRRIRYVDETVDEARSSRVHFDAPAWQIDGWITTYTAIAEGRFARVSDDVELLTGRRPISLRELLVH</sequence>
<name>A0AA94KYR7_9MICO</name>
<evidence type="ECO:0000313" key="2">
    <source>
        <dbReference type="EMBL" id="SFS01609.1"/>
    </source>
</evidence>
<gene>
    <name evidence="2" type="ORF">SAMN04487783_0568</name>
</gene>
<dbReference type="SUPFAM" id="SSF51735">
    <property type="entry name" value="NAD(P)-binding Rossmann-fold domains"/>
    <property type="match status" value="1"/>
</dbReference>
<dbReference type="Gene3D" id="3.40.50.720">
    <property type="entry name" value="NAD(P)-binding Rossmann-like Domain"/>
    <property type="match status" value="1"/>
</dbReference>
<keyword evidence="3" id="KW-1185">Reference proteome</keyword>
<comment type="caution">
    <text evidence="2">The sequence shown here is derived from an EMBL/GenBank/DDBJ whole genome shotgun (WGS) entry which is preliminary data.</text>
</comment>
<evidence type="ECO:0000313" key="3">
    <source>
        <dbReference type="Proteomes" id="UP000198506"/>
    </source>
</evidence>
<dbReference type="PANTHER" id="PTHR43162">
    <property type="match status" value="1"/>
</dbReference>
<dbReference type="Pfam" id="PF05368">
    <property type="entry name" value="NmrA"/>
    <property type="match status" value="1"/>
</dbReference>
<feature type="domain" description="NmrA-like" evidence="1">
    <location>
        <begin position="9"/>
        <end position="220"/>
    </location>
</feature>
<dbReference type="InterPro" id="IPR008030">
    <property type="entry name" value="NmrA-like"/>
</dbReference>
<dbReference type="InterPro" id="IPR036291">
    <property type="entry name" value="NAD(P)-bd_dom_sf"/>
</dbReference>
<organism evidence="2 3">
    <name type="scientific">Agrococcus baldri</name>
    <dbReference type="NCBI Taxonomy" id="153730"/>
    <lineage>
        <taxon>Bacteria</taxon>
        <taxon>Bacillati</taxon>
        <taxon>Actinomycetota</taxon>
        <taxon>Actinomycetes</taxon>
        <taxon>Micrococcales</taxon>
        <taxon>Microbacteriaceae</taxon>
        <taxon>Agrococcus</taxon>
    </lineage>
</organism>
<evidence type="ECO:0000259" key="1">
    <source>
        <dbReference type="Pfam" id="PF05368"/>
    </source>
</evidence>
<reference evidence="2 3" key="1">
    <citation type="submission" date="2016-10" db="EMBL/GenBank/DDBJ databases">
        <authorList>
            <person name="Varghese N."/>
            <person name="Submissions S."/>
        </authorList>
    </citation>
    <scope>NUCLEOTIDE SEQUENCE [LARGE SCALE GENOMIC DNA]</scope>
    <source>
        <strain evidence="2 3">IAM 15147</strain>
    </source>
</reference>
<dbReference type="PANTHER" id="PTHR43162:SF1">
    <property type="entry name" value="PRESTALK A DIFFERENTIATION PROTEIN A"/>
    <property type="match status" value="1"/>
</dbReference>
<proteinExistence type="predicted"/>
<dbReference type="Gene3D" id="3.90.25.10">
    <property type="entry name" value="UDP-galactose 4-epimerase, domain 1"/>
    <property type="match status" value="1"/>
</dbReference>
<dbReference type="InterPro" id="IPR051604">
    <property type="entry name" value="Ergot_Alk_Oxidoreductase"/>
</dbReference>
<protein>
    <submittedName>
        <fullName evidence="2">Uncharacterized conserved protein YbjT, contains NAD(P)-binding and DUF2867 domains</fullName>
    </submittedName>
</protein>
<dbReference type="CDD" id="cd05269">
    <property type="entry name" value="TMR_SDR_a"/>
    <property type="match status" value="1"/>
</dbReference>
<dbReference type="AlphaFoldDB" id="A0AA94KYR7"/>